<dbReference type="RefSeq" id="WP_010655230.1">
    <property type="nucleotide sequence ID" value="NZ_JAPHOO010000002.1"/>
</dbReference>
<feature type="coiled-coil region" evidence="1">
    <location>
        <begin position="45"/>
        <end position="79"/>
    </location>
</feature>
<gene>
    <name evidence="2" type="ORF">NCTC11370_03214</name>
</gene>
<organism evidence="2 3">
    <name type="scientific">Fluoribacter dumoffii</name>
    <dbReference type="NCBI Taxonomy" id="463"/>
    <lineage>
        <taxon>Bacteria</taxon>
        <taxon>Pseudomonadati</taxon>
        <taxon>Pseudomonadota</taxon>
        <taxon>Gammaproteobacteria</taxon>
        <taxon>Legionellales</taxon>
        <taxon>Legionellaceae</taxon>
        <taxon>Fluoribacter</taxon>
    </lineage>
</organism>
<proteinExistence type="predicted"/>
<name>A0A377GEW7_9GAMM</name>
<dbReference type="GeneID" id="93294079"/>
<reference evidence="2 3" key="1">
    <citation type="submission" date="2018-06" db="EMBL/GenBank/DDBJ databases">
        <authorList>
            <consortium name="Pathogen Informatics"/>
            <person name="Doyle S."/>
        </authorList>
    </citation>
    <scope>NUCLEOTIDE SEQUENCE [LARGE SCALE GENOMIC DNA]</scope>
    <source>
        <strain evidence="2 3">NCTC11370</strain>
    </source>
</reference>
<evidence type="ECO:0000313" key="2">
    <source>
        <dbReference type="EMBL" id="STO23110.1"/>
    </source>
</evidence>
<dbReference type="OrthoDB" id="5653065at2"/>
<dbReference type="Proteomes" id="UP000254554">
    <property type="component" value="Unassembled WGS sequence"/>
</dbReference>
<dbReference type="AlphaFoldDB" id="A0A377GEW7"/>
<sequence length="153" mass="17971">MFARMMMRPSSSRFFSSSTRDISLMRIGRMAPETTIDILAQELKAELKEKGIAQLQKNLEEEKKILKELQATHKESLERIKEICVTPAQDRFAQGYSIGGLFWEQKQKEMKRVATKELLEIREETIDWLKNRQELYNQFKNDAAENSQFIPKI</sequence>
<evidence type="ECO:0000256" key="1">
    <source>
        <dbReference type="SAM" id="Coils"/>
    </source>
</evidence>
<evidence type="ECO:0000313" key="3">
    <source>
        <dbReference type="Proteomes" id="UP000254554"/>
    </source>
</evidence>
<keyword evidence="3" id="KW-1185">Reference proteome</keyword>
<dbReference type="EMBL" id="UGGT01000001">
    <property type="protein sequence ID" value="STO23110.1"/>
    <property type="molecule type" value="Genomic_DNA"/>
</dbReference>
<accession>A0A377GEW7</accession>
<keyword evidence="1" id="KW-0175">Coiled coil</keyword>
<protein>
    <submittedName>
        <fullName evidence="2">Uncharacterized protein</fullName>
    </submittedName>
</protein>